<reference evidence="1 2" key="1">
    <citation type="submission" date="2023-06" db="EMBL/GenBank/DDBJ databases">
        <authorList>
            <person name="Ham H."/>
            <person name="Park D.S."/>
        </authorList>
    </citation>
    <scope>NUCLEOTIDE SEQUENCE [LARGE SCALE GENOMIC DNA]</scope>
    <source>
        <strain evidence="1 2">KACC 17005</strain>
    </source>
</reference>
<sequence>MSVLLIAASPSERPRSAGWPDATPLRLPVRFTPVPFEQVRCSV</sequence>
<keyword evidence="2" id="KW-1185">Reference proteome</keyword>
<proteinExistence type="predicted"/>
<dbReference type="Proteomes" id="UP001242732">
    <property type="component" value="Chromosome"/>
</dbReference>
<evidence type="ECO:0000313" key="2">
    <source>
        <dbReference type="Proteomes" id="UP001242732"/>
    </source>
</evidence>
<protein>
    <submittedName>
        <fullName evidence="1">Uncharacterized protein</fullName>
    </submittedName>
</protein>
<accession>A0ABY9AK29</accession>
<dbReference type="EMBL" id="CP127363">
    <property type="protein sequence ID" value="WIY46838.1"/>
    <property type="molecule type" value="Genomic_DNA"/>
</dbReference>
<dbReference type="RefSeq" id="WP_258868821.1">
    <property type="nucleotide sequence ID" value="NZ_CP023687.1"/>
</dbReference>
<name>A0ABY9AK29_PARCI</name>
<evidence type="ECO:0000313" key="1">
    <source>
        <dbReference type="EMBL" id="WIY46838.1"/>
    </source>
</evidence>
<gene>
    <name evidence="1" type="ORF">QRO08_13330</name>
</gene>
<organism evidence="1 2">
    <name type="scientific">Paracidovorax citrulli</name>
    <name type="common">Acidovorax citrulli</name>
    <dbReference type="NCBI Taxonomy" id="80869"/>
    <lineage>
        <taxon>Bacteria</taxon>
        <taxon>Pseudomonadati</taxon>
        <taxon>Pseudomonadota</taxon>
        <taxon>Betaproteobacteria</taxon>
        <taxon>Burkholderiales</taxon>
        <taxon>Comamonadaceae</taxon>
        <taxon>Paracidovorax</taxon>
    </lineage>
</organism>